<organism evidence="2 3">
    <name type="scientific">Pseudomonas antarctica</name>
    <dbReference type="NCBI Taxonomy" id="219572"/>
    <lineage>
        <taxon>Bacteria</taxon>
        <taxon>Pseudomonadati</taxon>
        <taxon>Pseudomonadota</taxon>
        <taxon>Gammaproteobacteria</taxon>
        <taxon>Pseudomonadales</taxon>
        <taxon>Pseudomonadaceae</taxon>
        <taxon>Pseudomonas</taxon>
    </lineage>
</organism>
<keyword evidence="4" id="KW-1185">Reference proteome</keyword>
<dbReference type="EMBL" id="LT629704">
    <property type="protein sequence ID" value="SDM90206.1"/>
    <property type="molecule type" value="Genomic_DNA"/>
</dbReference>
<evidence type="ECO:0000313" key="2">
    <source>
        <dbReference type="EMBL" id="SDM90206.1"/>
    </source>
</evidence>
<dbReference type="Proteomes" id="UP000748067">
    <property type="component" value="Unassembled WGS sequence"/>
</dbReference>
<dbReference type="RefSeq" id="WP_130908749.1">
    <property type="nucleotide sequence ID" value="NZ_JBLHDY010000005.1"/>
</dbReference>
<evidence type="ECO:0000313" key="3">
    <source>
        <dbReference type="Proteomes" id="UP000182470"/>
    </source>
</evidence>
<dbReference type="AlphaFoldDB" id="A0A1G9X180"/>
<dbReference type="Proteomes" id="UP000182470">
    <property type="component" value="Chromosome I"/>
</dbReference>
<protein>
    <submittedName>
        <fullName evidence="2">Uncharacterized protein</fullName>
    </submittedName>
</protein>
<name>A0A1G9X180_9PSED</name>
<accession>A0A1G9X180</accession>
<proteinExistence type="predicted"/>
<evidence type="ECO:0000313" key="1">
    <source>
        <dbReference type="EMBL" id="KAF2409710.1"/>
    </source>
</evidence>
<reference evidence="1 4" key="1">
    <citation type="submission" date="2015-01" db="EMBL/GenBank/DDBJ databases">
        <title>Genome Sequence of Pseudomonas antarctica CMS 35.</title>
        <authorList>
            <person name="Voget S."/>
            <person name="Chow J."/>
            <person name="Daniel R."/>
            <person name="Streit W."/>
        </authorList>
    </citation>
    <scope>NUCLEOTIDE SEQUENCE [LARGE SCALE GENOMIC DNA]</scope>
    <source>
        <strain evidence="1 4">CMS 35</strain>
    </source>
</reference>
<gene>
    <name evidence="1" type="ORF">PSAN_21250</name>
    <name evidence="2" type="ORF">SAMN04490179_1498</name>
</gene>
<evidence type="ECO:0000313" key="4">
    <source>
        <dbReference type="Proteomes" id="UP000748067"/>
    </source>
</evidence>
<dbReference type="EMBL" id="JXDI01000001">
    <property type="protein sequence ID" value="KAF2409710.1"/>
    <property type="molecule type" value="Genomic_DNA"/>
</dbReference>
<dbReference type="OrthoDB" id="6989816at2"/>
<sequence length="1071" mass="116175">MATVSSFSPRPIFLSHVAAPVETVAVPAVQTATAHTDAVRSKRSAALPDSPDVRASADAQLAQSFARALATRSYQTSMAPPNVQVSLQSTLGRWRTHLDSAFKGPGFLAWAKEQGLDTRRLKLDPARGELTGSVDGKTHTFSLKDDSGWSDVSRTLLSIAKVIAPEAGQAFSYPWPQGEVPCYTVGRFYNEPIDLTPAQFTLHRKKLLKNVGFEFPPLAYASLRSAEAIAGLNEALGDDADRHALICALTSQVDDAAGKIDLDKVKIPIDPRSSRFKSEHLREMSVASILKQDGNRVPVNSKQALSVALALSFDLAHRAPQMDAGGVKPLAGMLGATSLRKMRARVAEWKNRPLTHVSNPQAGGGAGSLLRRLMDALPESARKGVASNPSLALDSLIRSPEAQGLGKEIQKTLKLVETPTSAIESVSAALVQELDPGAGKSAFNLAGYNLYSQDNVGASAADITKRFTTYLERQVGSELAPVAAQLLLSAAAPECVVKQIPPNLVYGSHTWVNFCIEVARIELQVPGASANMTFSQVMAFGNAPPISLEGEDQLGEVARDPILAWGVANGIIQHRLNREFTDVDATRSQAALNKQQKELAWAKTVLQTPATTREKCALTELKRVFPNIDPTLDVVQDTSIKHTPVSLLDIYMTGPIKPDRWKSLDNKKFPYDEMKSRLSLLKPDINTTFSDRFQAYKKEHEIAWALQFKYQLSLLPLADQESIQKSKVSFIEVSRPYLKTALDPRGSNLFPGRRPRTPTEPELEALKGKQGLLMKVQGPDGRVSAYSYLPTQGRLVKEKGYPGERTDFDDSGYFNGGAAGRVPGSSNVFVPYGVVNSDRDPPGNADKTHGAYFSERNGTLGLTAGLFFTRDYEALQYQAAGVTALEKGKALDKKLKDFFLGLVPFYDGVQEAISGSVGGAIFNIGFDLFGFFLPGLNAARKAFKAGRGPLNIIKSGVFAGVGASVGYTDTVDIARNVNKGSRAGYKDINYLATQAKALLSRLKGNYRRYDVTKIYREGDIVKGFLRSAEDNVWRPTVAIFKKGGWYAYNVITKTPFGLQAAQFGAVMGVAD</sequence>
<reference evidence="2 3" key="2">
    <citation type="submission" date="2016-10" db="EMBL/GenBank/DDBJ databases">
        <authorList>
            <person name="de Groot N.N."/>
        </authorList>
    </citation>
    <scope>NUCLEOTIDE SEQUENCE [LARGE SCALE GENOMIC DNA]</scope>
    <source>
        <strain evidence="2 3">BS2772</strain>
    </source>
</reference>